<accession>X1DGJ7</accession>
<dbReference type="AlphaFoldDB" id="X1DGJ7"/>
<proteinExistence type="predicted"/>
<evidence type="ECO:0000313" key="1">
    <source>
        <dbReference type="EMBL" id="GAH07430.1"/>
    </source>
</evidence>
<reference evidence="1" key="1">
    <citation type="journal article" date="2014" name="Front. Microbiol.">
        <title>High frequency of phylogenetically diverse reductive dehalogenase-homologous genes in deep subseafloor sedimentary metagenomes.</title>
        <authorList>
            <person name="Kawai M."/>
            <person name="Futagami T."/>
            <person name="Toyoda A."/>
            <person name="Takaki Y."/>
            <person name="Nishi S."/>
            <person name="Hori S."/>
            <person name="Arai W."/>
            <person name="Tsubouchi T."/>
            <person name="Morono Y."/>
            <person name="Uchiyama I."/>
            <person name="Ito T."/>
            <person name="Fujiyama A."/>
            <person name="Inagaki F."/>
            <person name="Takami H."/>
        </authorList>
    </citation>
    <scope>NUCLEOTIDE SEQUENCE</scope>
    <source>
        <strain evidence="1">Expedition CK06-06</strain>
    </source>
</reference>
<sequence>MNVRFLLNRIRRKLHSRIKVREALEATLYCQDKFIKSKIIEQHVEYLESKFNILGYKIKVFIAYSDEKPCGYVVSDLNPEYKSYGRKCGTFGWLNVSNYNV</sequence>
<protein>
    <submittedName>
        <fullName evidence="1">Uncharacterized protein</fullName>
    </submittedName>
</protein>
<comment type="caution">
    <text evidence="1">The sequence shown here is derived from an EMBL/GenBank/DDBJ whole genome shotgun (WGS) entry which is preliminary data.</text>
</comment>
<name>X1DGJ7_9ZZZZ</name>
<dbReference type="EMBL" id="BART01030799">
    <property type="protein sequence ID" value="GAH07430.1"/>
    <property type="molecule type" value="Genomic_DNA"/>
</dbReference>
<organism evidence="1">
    <name type="scientific">marine sediment metagenome</name>
    <dbReference type="NCBI Taxonomy" id="412755"/>
    <lineage>
        <taxon>unclassified sequences</taxon>
        <taxon>metagenomes</taxon>
        <taxon>ecological metagenomes</taxon>
    </lineage>
</organism>
<gene>
    <name evidence="1" type="ORF">S01H4_53654</name>
</gene>